<dbReference type="RefSeq" id="WP_342372831.1">
    <property type="nucleotide sequence ID" value="NZ_CP115965.1"/>
</dbReference>
<evidence type="ECO:0000313" key="2">
    <source>
        <dbReference type="EMBL" id="WZW98973.1"/>
    </source>
</evidence>
<evidence type="ECO:0000256" key="1">
    <source>
        <dbReference type="SAM" id="MobiDB-lite"/>
    </source>
</evidence>
<dbReference type="EMBL" id="CP115965">
    <property type="protein sequence ID" value="WZW98973.1"/>
    <property type="molecule type" value="Genomic_DNA"/>
</dbReference>
<feature type="region of interest" description="Disordered" evidence="1">
    <location>
        <begin position="95"/>
        <end position="121"/>
    </location>
</feature>
<evidence type="ECO:0008006" key="4">
    <source>
        <dbReference type="Google" id="ProtNLM"/>
    </source>
</evidence>
<proteinExistence type="predicted"/>
<sequence>MSFRQAVFTLKARAVRPRTLQLYRELLANQAKPEHELAWLSQSRARAIASFAIQNTAFYRQVYSEQGITTSDLDAPETWTQLPIVDRSMIKDRPQDFQSNEFSPKTARPALTGGSTGQPVKVAHDSRVPTLALAWRMYSWWGVQPWDDLARVGRWGFGRLDNVKNVLSWWPTKQFYLDAGLIEPSSIDELLTWVAKNRPPLLEGYVGALTEVAAHLERRGDRLSGLTAVATTAAPLTEETRLRLQDAFGAPVYDEYRAAEVGWLAGECRAQEGLHINSDMRLIEVLDDNDQPVPPGEVGSIVITDLANRVFPLIRYRNGDRGRLLEGGCNCGLGLPRLGKPEGRTTDMLRTPSGKALGHRLMAMFSAQPDAVRLFQLHQAADYSITVRVVLNDQAAGAAPFVESVVEGLRKRVDYEVPVLIEYVDALPYTGGKLKYVISEVPF</sequence>
<dbReference type="SUPFAM" id="SSF56801">
    <property type="entry name" value="Acetyl-CoA synthetase-like"/>
    <property type="match status" value="1"/>
</dbReference>
<gene>
    <name evidence="2" type="ORF">PCC79_01810</name>
</gene>
<dbReference type="Proteomes" id="UP001434337">
    <property type="component" value="Chromosome"/>
</dbReference>
<keyword evidence="3" id="KW-1185">Reference proteome</keyword>
<name>A0ABZ3C8D1_9ACTN</name>
<evidence type="ECO:0000313" key="3">
    <source>
        <dbReference type="Proteomes" id="UP001434337"/>
    </source>
</evidence>
<dbReference type="InterPro" id="IPR042099">
    <property type="entry name" value="ANL_N_sf"/>
</dbReference>
<dbReference type="PANTHER" id="PTHR36932">
    <property type="entry name" value="CAPSULAR POLYSACCHARIDE BIOSYNTHESIS PROTEIN"/>
    <property type="match status" value="1"/>
</dbReference>
<reference evidence="2 3" key="1">
    <citation type="journal article" date="2023" name="Environ Microbiome">
        <title>A coral-associated actinobacterium mitigates coral bleaching under heat stress.</title>
        <authorList>
            <person name="Li J."/>
            <person name="Zou Y."/>
            <person name="Li Q."/>
            <person name="Zhang J."/>
            <person name="Bourne D.G."/>
            <person name="Lyu Y."/>
            <person name="Liu C."/>
            <person name="Zhang S."/>
        </authorList>
    </citation>
    <scope>NUCLEOTIDE SEQUENCE [LARGE SCALE GENOMIC DNA]</scope>
    <source>
        <strain evidence="2 3">SCSIO 13291</strain>
    </source>
</reference>
<dbReference type="InterPro" id="IPR053158">
    <property type="entry name" value="CapK_Type1_Caps_Biosynth"/>
</dbReference>
<organism evidence="2 3">
    <name type="scientific">Propioniciclava soli</name>
    <dbReference type="NCBI Taxonomy" id="2775081"/>
    <lineage>
        <taxon>Bacteria</taxon>
        <taxon>Bacillati</taxon>
        <taxon>Actinomycetota</taxon>
        <taxon>Actinomycetes</taxon>
        <taxon>Propionibacteriales</taxon>
        <taxon>Propionibacteriaceae</taxon>
        <taxon>Propioniciclava</taxon>
    </lineage>
</organism>
<dbReference type="PANTHER" id="PTHR36932:SF1">
    <property type="entry name" value="CAPSULAR POLYSACCHARIDE BIOSYNTHESIS PROTEIN"/>
    <property type="match status" value="1"/>
</dbReference>
<dbReference type="Gene3D" id="3.40.50.12780">
    <property type="entry name" value="N-terminal domain of ligase-like"/>
    <property type="match status" value="1"/>
</dbReference>
<accession>A0ABZ3C8D1</accession>
<protein>
    <recommendedName>
        <fullName evidence="4">Phenylacetate--CoA ligase family protein</fullName>
    </recommendedName>
</protein>